<evidence type="ECO:0000313" key="3">
    <source>
        <dbReference type="Proteomes" id="UP000325081"/>
    </source>
</evidence>
<reference evidence="3" key="1">
    <citation type="journal article" date="2019" name="Curr. Biol.">
        <title>Genome Sequence of Striga asiatica Provides Insight into the Evolution of Plant Parasitism.</title>
        <authorList>
            <person name="Yoshida S."/>
            <person name="Kim S."/>
            <person name="Wafula E.K."/>
            <person name="Tanskanen J."/>
            <person name="Kim Y.M."/>
            <person name="Honaas L."/>
            <person name="Yang Z."/>
            <person name="Spallek T."/>
            <person name="Conn C.E."/>
            <person name="Ichihashi Y."/>
            <person name="Cheong K."/>
            <person name="Cui S."/>
            <person name="Der J.P."/>
            <person name="Gundlach H."/>
            <person name="Jiao Y."/>
            <person name="Hori C."/>
            <person name="Ishida J.K."/>
            <person name="Kasahara H."/>
            <person name="Kiba T."/>
            <person name="Kim M.S."/>
            <person name="Koo N."/>
            <person name="Laohavisit A."/>
            <person name="Lee Y.H."/>
            <person name="Lumba S."/>
            <person name="McCourt P."/>
            <person name="Mortimer J.C."/>
            <person name="Mutuku J.M."/>
            <person name="Nomura T."/>
            <person name="Sasaki-Sekimoto Y."/>
            <person name="Seto Y."/>
            <person name="Wang Y."/>
            <person name="Wakatake T."/>
            <person name="Sakakibara H."/>
            <person name="Demura T."/>
            <person name="Yamaguchi S."/>
            <person name="Yoneyama K."/>
            <person name="Manabe R.I."/>
            <person name="Nelson D.C."/>
            <person name="Schulman A.H."/>
            <person name="Timko M.P."/>
            <person name="dePamphilis C.W."/>
            <person name="Choi D."/>
            <person name="Shirasu K."/>
        </authorList>
    </citation>
    <scope>NUCLEOTIDE SEQUENCE [LARGE SCALE GENOMIC DNA]</scope>
    <source>
        <strain evidence="3">cv. UVA1</strain>
    </source>
</reference>
<name>A0A5A7R5F0_STRAF</name>
<evidence type="ECO:0000256" key="1">
    <source>
        <dbReference type="SAM" id="MobiDB-lite"/>
    </source>
</evidence>
<comment type="caution">
    <text evidence="2">The sequence shown here is derived from an EMBL/GenBank/DDBJ whole genome shotgun (WGS) entry which is preliminary data.</text>
</comment>
<evidence type="ECO:0000313" key="2">
    <source>
        <dbReference type="EMBL" id="GER52993.1"/>
    </source>
</evidence>
<dbReference type="GO" id="GO:0070300">
    <property type="term" value="F:phosphatidic acid binding"/>
    <property type="evidence" value="ECO:0007669"/>
    <property type="project" value="InterPro"/>
</dbReference>
<protein>
    <submittedName>
        <fullName evidence="2">Pro-resilin</fullName>
    </submittedName>
</protein>
<dbReference type="OrthoDB" id="768992at2759"/>
<dbReference type="InterPro" id="IPR038943">
    <property type="entry name" value="PLDrp1-like"/>
</dbReference>
<dbReference type="EMBL" id="BKCP01010514">
    <property type="protein sequence ID" value="GER52993.1"/>
    <property type="molecule type" value="Genomic_DNA"/>
</dbReference>
<sequence>MAFYGFKEDLDDYYLTPYNTNGNYSYYSFSTQIQTPTEYDHPNEYYSSYNAPSSLHATNFKISYSKMEFNEPEFEEYDPTPYSGGYDPVKTYGKPFPPSEITCYPRSSPESEKNGFENFSYASIPSPYVDKKPTTNGIKPVESKTESFGNDDVAENGKTGNCDDGFEVGEYGYLDDVARMPYGSGLEGVDICESLFGYWPCLAKRAREQKCEKCCHCHDRERRMDPWESAADYLFGSPLVYDYESYPLQQQSQGNSWLHYNDN</sequence>
<dbReference type="PANTHER" id="PTHR33971">
    <property type="entry name" value="OS06G0232000 PROTEIN"/>
    <property type="match status" value="1"/>
</dbReference>
<accession>A0A5A7R5F0</accession>
<keyword evidence="3" id="KW-1185">Reference proteome</keyword>
<dbReference type="Proteomes" id="UP000325081">
    <property type="component" value="Unassembled WGS sequence"/>
</dbReference>
<proteinExistence type="predicted"/>
<feature type="region of interest" description="Disordered" evidence="1">
    <location>
        <begin position="140"/>
        <end position="161"/>
    </location>
</feature>
<dbReference type="AlphaFoldDB" id="A0A5A7R5F0"/>
<dbReference type="GO" id="GO:0004674">
    <property type="term" value="F:protein serine/threonine kinase activity"/>
    <property type="evidence" value="ECO:0007669"/>
    <property type="project" value="TreeGrafter"/>
</dbReference>
<organism evidence="2 3">
    <name type="scientific">Striga asiatica</name>
    <name type="common">Asiatic witchweed</name>
    <name type="synonym">Buchnera asiatica</name>
    <dbReference type="NCBI Taxonomy" id="4170"/>
    <lineage>
        <taxon>Eukaryota</taxon>
        <taxon>Viridiplantae</taxon>
        <taxon>Streptophyta</taxon>
        <taxon>Embryophyta</taxon>
        <taxon>Tracheophyta</taxon>
        <taxon>Spermatophyta</taxon>
        <taxon>Magnoliopsida</taxon>
        <taxon>eudicotyledons</taxon>
        <taxon>Gunneridae</taxon>
        <taxon>Pentapetalae</taxon>
        <taxon>asterids</taxon>
        <taxon>lamiids</taxon>
        <taxon>Lamiales</taxon>
        <taxon>Orobanchaceae</taxon>
        <taxon>Buchnereae</taxon>
        <taxon>Striga</taxon>
    </lineage>
</organism>
<dbReference type="PANTHER" id="PTHR33971:SF3">
    <property type="entry name" value="UBIQUITIN CARBOXYL-TERMINAL HYDROLASE 36"/>
    <property type="match status" value="1"/>
</dbReference>
<gene>
    <name evidence="2" type="ORF">STAS_30476</name>
</gene>